<comment type="catalytic activity">
    <reaction evidence="3">
        <text>5,6-dihydrouracil + NAD(+) = uracil + NADH + H(+)</text>
        <dbReference type="Rhea" id="RHEA:20189"/>
        <dbReference type="ChEBI" id="CHEBI:15378"/>
        <dbReference type="ChEBI" id="CHEBI:15901"/>
        <dbReference type="ChEBI" id="CHEBI:17568"/>
        <dbReference type="ChEBI" id="CHEBI:57540"/>
        <dbReference type="ChEBI" id="CHEBI:57945"/>
        <dbReference type="EC" id="1.3.1.1"/>
    </reaction>
</comment>
<organism evidence="8 9">
    <name type="scientific">Caldovatus sediminis</name>
    <dbReference type="NCBI Taxonomy" id="2041189"/>
    <lineage>
        <taxon>Bacteria</taxon>
        <taxon>Pseudomonadati</taxon>
        <taxon>Pseudomonadota</taxon>
        <taxon>Alphaproteobacteria</taxon>
        <taxon>Acetobacterales</taxon>
        <taxon>Roseomonadaceae</taxon>
        <taxon>Caldovatus</taxon>
    </lineage>
</organism>
<dbReference type="EMBL" id="BMKS01000011">
    <property type="protein sequence ID" value="GGG43130.1"/>
    <property type="molecule type" value="Genomic_DNA"/>
</dbReference>
<dbReference type="EC" id="1.3.1.1" evidence="6"/>
<comment type="function">
    <text evidence="4">Involved in pyrimidine base degradation. Catalyzes physiologically the reduction of uracil to 5,6-dihydrouracil (DHU) by using NADH as a specific cosubstrate. It also catalyzes the reverse reaction and the reduction of thymine to 5,6-dihydrothymine (DHT).</text>
</comment>
<dbReference type="Pfam" id="PF01180">
    <property type="entry name" value="DHO_dh"/>
    <property type="match status" value="1"/>
</dbReference>
<dbReference type="PANTHER" id="PTHR43073:SF2">
    <property type="entry name" value="DIHYDROPYRIMIDINE DEHYDROGENASE [NADP(+)]"/>
    <property type="match status" value="1"/>
</dbReference>
<keyword evidence="9" id="KW-1185">Reference proteome</keyword>
<feature type="domain" description="Dihydroorotate dehydrogenase catalytic" evidence="7">
    <location>
        <begin position="145"/>
        <end position="314"/>
    </location>
</feature>
<reference evidence="8 9" key="1">
    <citation type="journal article" date="2014" name="Int. J. Syst. Evol. Microbiol.">
        <title>Complete genome sequence of Corynebacterium casei LMG S-19264T (=DSM 44701T), isolated from a smear-ripened cheese.</title>
        <authorList>
            <consortium name="US DOE Joint Genome Institute (JGI-PGF)"/>
            <person name="Walter F."/>
            <person name="Albersmeier A."/>
            <person name="Kalinowski J."/>
            <person name="Ruckert C."/>
        </authorList>
    </citation>
    <scope>NUCLEOTIDE SEQUENCE [LARGE SCALE GENOMIC DNA]</scope>
    <source>
        <strain evidence="8 9">CGMCC 1.16330</strain>
    </source>
</reference>
<comment type="caution">
    <text evidence="8">The sequence shown here is derived from an EMBL/GenBank/DDBJ whole genome shotgun (WGS) entry which is preliminary data.</text>
</comment>
<evidence type="ECO:0000256" key="3">
    <source>
        <dbReference type="ARBA" id="ARBA00048792"/>
    </source>
</evidence>
<evidence type="ECO:0000256" key="6">
    <source>
        <dbReference type="ARBA" id="ARBA00049728"/>
    </source>
</evidence>
<accession>A0A8J3EEN5</accession>
<comment type="subunit">
    <text evidence="5">Heterotetramer of 2 PreA and 2 PreT subunits.</text>
</comment>
<dbReference type="GO" id="GO:0004159">
    <property type="term" value="F:dihydropyrimidine dehydrogenase (NAD+) activity"/>
    <property type="evidence" value="ECO:0007669"/>
    <property type="project" value="UniProtKB-EC"/>
</dbReference>
<proteinExistence type="predicted"/>
<dbReference type="GO" id="GO:0050661">
    <property type="term" value="F:NADP binding"/>
    <property type="evidence" value="ECO:0007669"/>
    <property type="project" value="TreeGrafter"/>
</dbReference>
<evidence type="ECO:0000256" key="1">
    <source>
        <dbReference type="ARBA" id="ARBA00023002"/>
    </source>
</evidence>
<comment type="catalytic activity">
    <reaction evidence="2">
        <text>5,6-dihydrothymine + NAD(+) = thymine + NADH + H(+)</text>
        <dbReference type="Rhea" id="RHEA:28791"/>
        <dbReference type="ChEBI" id="CHEBI:15378"/>
        <dbReference type="ChEBI" id="CHEBI:17821"/>
        <dbReference type="ChEBI" id="CHEBI:27468"/>
        <dbReference type="ChEBI" id="CHEBI:57540"/>
        <dbReference type="ChEBI" id="CHEBI:57945"/>
        <dbReference type="EC" id="1.3.1.1"/>
    </reaction>
</comment>
<evidence type="ECO:0000259" key="7">
    <source>
        <dbReference type="Pfam" id="PF01180"/>
    </source>
</evidence>
<protein>
    <recommendedName>
        <fullName evidence="6">dihydrouracil dehydrogenase (NAD(+))</fullName>
        <ecNumber evidence="6">1.3.1.1</ecNumber>
    </recommendedName>
</protein>
<dbReference type="GO" id="GO:0005737">
    <property type="term" value="C:cytoplasm"/>
    <property type="evidence" value="ECO:0007669"/>
    <property type="project" value="InterPro"/>
</dbReference>
<dbReference type="SUPFAM" id="SSF51395">
    <property type="entry name" value="FMN-linked oxidoreductases"/>
    <property type="match status" value="1"/>
</dbReference>
<evidence type="ECO:0000256" key="2">
    <source>
        <dbReference type="ARBA" id="ARBA00047685"/>
    </source>
</evidence>
<evidence type="ECO:0000313" key="8">
    <source>
        <dbReference type="EMBL" id="GGG43130.1"/>
    </source>
</evidence>
<evidence type="ECO:0000313" key="9">
    <source>
        <dbReference type="Proteomes" id="UP000597507"/>
    </source>
</evidence>
<dbReference type="RefSeq" id="WP_229678083.1">
    <property type="nucleotide sequence ID" value="NZ_BMKS01000011.1"/>
</dbReference>
<sequence length="356" mass="36713">MTGRAPAGLAVGIGAVALKNPVIAGSGEHTMTAAGIRAALAAGAAAVVAKSGNESEAARRQLDGADYVLLDSRWRPLPWDFAPPPDAQLLCRSGLIQRDTAEWFAELAALDREAAARGAYVIPSLVLADLETAAALAARAEAAGLRVLEFNIGAPHGDEAAAGAIVLERAAARVRAITARIRAATRLPLWIKLTGQSEDVAGLAVAAREGGADAVIMMGRFMAFLPDPETRAPVLGSAGALGGPWALPLTCRWLALARRRLGGEVPLIGTNGARDGMDVVRFLLAGASAVEMTSAVMAGGFGTIARAIEEVADYLARTGGTARDLIGAAADRLEGYAAQPSRPGHWRRFVPPEALG</sequence>
<gene>
    <name evidence="8" type="ORF">GCM10010964_33220</name>
</gene>
<evidence type="ECO:0000256" key="5">
    <source>
        <dbReference type="ARBA" id="ARBA00049714"/>
    </source>
</evidence>
<dbReference type="AlphaFoldDB" id="A0A8J3EEN5"/>
<dbReference type="PANTHER" id="PTHR43073">
    <property type="entry name" value="DIHYDROPYRIMIDINE DEHYDROGENASE [NADP(+)]"/>
    <property type="match status" value="1"/>
</dbReference>
<dbReference type="GO" id="GO:0006210">
    <property type="term" value="P:thymine catabolic process"/>
    <property type="evidence" value="ECO:0007669"/>
    <property type="project" value="TreeGrafter"/>
</dbReference>
<dbReference type="InterPro" id="IPR005720">
    <property type="entry name" value="Dihydroorotate_DH_cat"/>
</dbReference>
<evidence type="ECO:0000256" key="4">
    <source>
        <dbReference type="ARBA" id="ARBA00049578"/>
    </source>
</evidence>
<dbReference type="Proteomes" id="UP000597507">
    <property type="component" value="Unassembled WGS sequence"/>
</dbReference>
<name>A0A8J3EEN5_9PROT</name>
<dbReference type="GO" id="GO:0006212">
    <property type="term" value="P:uracil catabolic process"/>
    <property type="evidence" value="ECO:0007669"/>
    <property type="project" value="TreeGrafter"/>
</dbReference>
<dbReference type="Gene3D" id="3.20.20.70">
    <property type="entry name" value="Aldolase class I"/>
    <property type="match status" value="1"/>
</dbReference>
<dbReference type="GO" id="GO:0002058">
    <property type="term" value="F:uracil binding"/>
    <property type="evidence" value="ECO:0007669"/>
    <property type="project" value="TreeGrafter"/>
</dbReference>
<dbReference type="InterPro" id="IPR013785">
    <property type="entry name" value="Aldolase_TIM"/>
</dbReference>
<keyword evidence="1" id="KW-0560">Oxidoreductase</keyword>